<gene>
    <name evidence="2" type="ORF">NCTC13291_01299</name>
</gene>
<feature type="transmembrane region" description="Helical" evidence="1">
    <location>
        <begin position="261"/>
        <end position="282"/>
    </location>
</feature>
<evidence type="ECO:0000313" key="3">
    <source>
        <dbReference type="Proteomes" id="UP000254919"/>
    </source>
</evidence>
<sequence>MRFGGSEQGKARQGPAPRRVAVTCALAAFLLPVLLSGTLSAQPVPPLPPPPPAPPPLQGSPALVTQLGQPSVEVTTAFAGTDVLVFGATERPIGPSGDNVIVVGQGPAQSQVVRRRTRVLGAWINGRSARFDDVPSWYALTGTEPLRSLLGQDERRALQLGLNALARRVQGSSDPDFRQALVDRKVAADLWQEDKAPVQVSGGRLFHARLSLPSIVPPGSYFVQVLLVREGRVVARQELPFEVRRVGTAAEITTVSHEQPLLYGLACIALAAFAGWIGSVIFRR</sequence>
<dbReference type="Pfam" id="PF09608">
    <property type="entry name" value="Alph_Pro_TM"/>
    <property type="match status" value="1"/>
</dbReference>
<dbReference type="EMBL" id="UGVN01000001">
    <property type="protein sequence ID" value="SUE39457.1"/>
    <property type="molecule type" value="Genomic_DNA"/>
</dbReference>
<name>A0A379MZY0_9PROT</name>
<dbReference type="AlphaFoldDB" id="A0A379MZY0"/>
<organism evidence="2 3">
    <name type="scientific">Roseomonas mucosa</name>
    <dbReference type="NCBI Taxonomy" id="207340"/>
    <lineage>
        <taxon>Bacteria</taxon>
        <taxon>Pseudomonadati</taxon>
        <taxon>Pseudomonadota</taxon>
        <taxon>Alphaproteobacteria</taxon>
        <taxon>Acetobacterales</taxon>
        <taxon>Roseomonadaceae</taxon>
        <taxon>Roseomonas</taxon>
    </lineage>
</organism>
<keyword evidence="1" id="KW-1133">Transmembrane helix</keyword>
<dbReference type="Proteomes" id="UP000254919">
    <property type="component" value="Unassembled WGS sequence"/>
</dbReference>
<proteinExistence type="predicted"/>
<evidence type="ECO:0000313" key="2">
    <source>
        <dbReference type="EMBL" id="SUE39457.1"/>
    </source>
</evidence>
<protein>
    <submittedName>
        <fullName evidence="2">Transmembrane protein (Alph_Pro_TM)</fullName>
    </submittedName>
</protein>
<accession>A0A379MZY0</accession>
<evidence type="ECO:0000256" key="1">
    <source>
        <dbReference type="SAM" id="Phobius"/>
    </source>
</evidence>
<keyword evidence="1" id="KW-0472">Membrane</keyword>
<reference evidence="2 3" key="1">
    <citation type="submission" date="2018-06" db="EMBL/GenBank/DDBJ databases">
        <authorList>
            <consortium name="Pathogen Informatics"/>
            <person name="Doyle S."/>
        </authorList>
    </citation>
    <scope>NUCLEOTIDE SEQUENCE [LARGE SCALE GENOMIC DNA]</scope>
    <source>
        <strain evidence="2 3">NCTC13291</strain>
    </source>
</reference>
<keyword evidence="1 2" id="KW-0812">Transmembrane</keyword>
<dbReference type="InterPro" id="IPR019088">
    <property type="entry name" value="CHP02186-rel_TM"/>
</dbReference>